<dbReference type="OrthoDB" id="422086at2759"/>
<protein>
    <recommendedName>
        <fullName evidence="5">Protein-S-isoprenylcysteine O-methyltransferase</fullName>
        <ecNumber evidence="5">2.1.1.100</ecNumber>
    </recommendedName>
</protein>
<dbReference type="PANTHER" id="PTHR12714">
    <property type="entry name" value="PROTEIN-S ISOPRENYLCYSTEINE O-METHYLTRANSFERASE"/>
    <property type="match status" value="1"/>
</dbReference>
<dbReference type="EMBL" id="ML213513">
    <property type="protein sequence ID" value="TFK50531.1"/>
    <property type="molecule type" value="Genomic_DNA"/>
</dbReference>
<dbReference type="Gene3D" id="1.20.120.1630">
    <property type="match status" value="1"/>
</dbReference>
<dbReference type="PANTHER" id="PTHR12714:SF9">
    <property type="entry name" value="PROTEIN-S-ISOPRENYLCYSTEINE O-METHYLTRANSFERASE"/>
    <property type="match status" value="1"/>
</dbReference>
<keyword evidence="8" id="KW-1185">Reference proteome</keyword>
<evidence type="ECO:0000256" key="1">
    <source>
        <dbReference type="ARBA" id="ARBA00004141"/>
    </source>
</evidence>
<evidence type="ECO:0000256" key="4">
    <source>
        <dbReference type="ARBA" id="ARBA00023136"/>
    </source>
</evidence>
<keyword evidence="4" id="KW-0472">Membrane</keyword>
<feature type="signal peptide" evidence="6">
    <location>
        <begin position="1"/>
        <end position="23"/>
    </location>
</feature>
<dbReference type="GO" id="GO:0032259">
    <property type="term" value="P:methylation"/>
    <property type="evidence" value="ECO:0007669"/>
    <property type="project" value="UniProtKB-KW"/>
</dbReference>
<evidence type="ECO:0000256" key="2">
    <source>
        <dbReference type="ARBA" id="ARBA00022692"/>
    </source>
</evidence>
<dbReference type="EC" id="2.1.1.100" evidence="5"/>
<evidence type="ECO:0000256" key="3">
    <source>
        <dbReference type="ARBA" id="ARBA00022989"/>
    </source>
</evidence>
<evidence type="ECO:0000313" key="7">
    <source>
        <dbReference type="EMBL" id="TFK50531.1"/>
    </source>
</evidence>
<dbReference type="GO" id="GO:0005789">
    <property type="term" value="C:endoplasmic reticulum membrane"/>
    <property type="evidence" value="ECO:0007669"/>
    <property type="project" value="UniProtKB-SubCell"/>
</dbReference>
<dbReference type="AlphaFoldDB" id="A0A5C3N9M3"/>
<keyword evidence="6" id="KW-0732">Signal</keyword>
<comment type="similarity">
    <text evidence="5">Belongs to the class VI-like SAM-binding methyltransferase superfamily. Isoprenylcysteine carboxyl methyltransferase family.</text>
</comment>
<gene>
    <name evidence="7" type="ORF">OE88DRAFT_1681534</name>
</gene>
<name>A0A5C3N9M3_9AGAM</name>
<evidence type="ECO:0000256" key="5">
    <source>
        <dbReference type="RuleBase" id="RU362022"/>
    </source>
</evidence>
<proteinExistence type="inferred from homology"/>
<keyword evidence="5" id="KW-0256">Endoplasmic reticulum</keyword>
<evidence type="ECO:0000313" key="8">
    <source>
        <dbReference type="Proteomes" id="UP000305948"/>
    </source>
</evidence>
<keyword evidence="5" id="KW-0489">Methyltransferase</keyword>
<dbReference type="Pfam" id="PF04140">
    <property type="entry name" value="ICMT"/>
    <property type="match status" value="1"/>
</dbReference>
<dbReference type="GO" id="GO:0004671">
    <property type="term" value="F:protein C-terminal S-isoprenylcysteine carboxyl O-methyltransferase activity"/>
    <property type="evidence" value="ECO:0007669"/>
    <property type="project" value="UniProtKB-EC"/>
</dbReference>
<organism evidence="7 8">
    <name type="scientific">Heliocybe sulcata</name>
    <dbReference type="NCBI Taxonomy" id="5364"/>
    <lineage>
        <taxon>Eukaryota</taxon>
        <taxon>Fungi</taxon>
        <taxon>Dikarya</taxon>
        <taxon>Basidiomycota</taxon>
        <taxon>Agaricomycotina</taxon>
        <taxon>Agaricomycetes</taxon>
        <taxon>Gloeophyllales</taxon>
        <taxon>Gloeophyllaceae</taxon>
        <taxon>Heliocybe</taxon>
    </lineage>
</organism>
<dbReference type="Proteomes" id="UP000305948">
    <property type="component" value="Unassembled WGS sequence"/>
</dbReference>
<comment type="subcellular location">
    <subcellularLocation>
        <location evidence="5">Endoplasmic reticulum membrane</location>
        <topology evidence="5">Multi-pass membrane protein</topology>
    </subcellularLocation>
    <subcellularLocation>
        <location evidence="1">Membrane</location>
        <topology evidence="1">Multi-pass membrane protein</topology>
    </subcellularLocation>
</comment>
<keyword evidence="5" id="KW-0808">Transferase</keyword>
<feature type="chain" id="PRO_5022750441" description="Protein-S-isoprenylcysteine O-methyltransferase" evidence="6">
    <location>
        <begin position="24"/>
        <end position="236"/>
    </location>
</feature>
<keyword evidence="2" id="KW-0812">Transmembrane</keyword>
<keyword evidence="3" id="KW-1133">Transmembrane helix</keyword>
<dbReference type="InterPro" id="IPR007269">
    <property type="entry name" value="ICMT_MeTrfase"/>
</dbReference>
<keyword evidence="5" id="KW-0949">S-adenosyl-L-methionine</keyword>
<accession>A0A5C3N9M3</accession>
<sequence length="236" mass="26588">MHSPSLRIALLLACAASSHLCFRAPNPPPPQEEQLKKTSTFERRVRWVTFSCQVRVPLFHIYVPFSFAYPHEQAGAALGVLCDAAATYALPLGLLEIEPTFLLGVSMMVFGCFIRQWCFQTLGRLFTFEVSISPEHRLVTGGPYAYVRHPSYTGIFLVLAGATTVMCSRNSWFRQCGILERGGAPLLVAWMALCIWSANCLRQRLRVEDEELKIRFGKIWEDYAARVPYTLIPGLV</sequence>
<comment type="catalytic activity">
    <reaction evidence="5">
        <text>[protein]-C-terminal S-[(2E,6E)-farnesyl]-L-cysteine + S-adenosyl-L-methionine = [protein]-C-terminal S-[(2E,6E)-farnesyl]-L-cysteine methyl ester + S-adenosyl-L-homocysteine</text>
        <dbReference type="Rhea" id="RHEA:21672"/>
        <dbReference type="Rhea" id="RHEA-COMP:12125"/>
        <dbReference type="Rhea" id="RHEA-COMP:12126"/>
        <dbReference type="ChEBI" id="CHEBI:57856"/>
        <dbReference type="ChEBI" id="CHEBI:59789"/>
        <dbReference type="ChEBI" id="CHEBI:90510"/>
        <dbReference type="ChEBI" id="CHEBI:90511"/>
        <dbReference type="EC" id="2.1.1.100"/>
    </reaction>
</comment>
<reference evidence="7 8" key="1">
    <citation type="journal article" date="2019" name="Nat. Ecol. Evol.">
        <title>Megaphylogeny resolves global patterns of mushroom evolution.</title>
        <authorList>
            <person name="Varga T."/>
            <person name="Krizsan K."/>
            <person name="Foldi C."/>
            <person name="Dima B."/>
            <person name="Sanchez-Garcia M."/>
            <person name="Sanchez-Ramirez S."/>
            <person name="Szollosi G.J."/>
            <person name="Szarkandi J.G."/>
            <person name="Papp V."/>
            <person name="Albert L."/>
            <person name="Andreopoulos W."/>
            <person name="Angelini C."/>
            <person name="Antonin V."/>
            <person name="Barry K.W."/>
            <person name="Bougher N.L."/>
            <person name="Buchanan P."/>
            <person name="Buyck B."/>
            <person name="Bense V."/>
            <person name="Catcheside P."/>
            <person name="Chovatia M."/>
            <person name="Cooper J."/>
            <person name="Damon W."/>
            <person name="Desjardin D."/>
            <person name="Finy P."/>
            <person name="Geml J."/>
            <person name="Haridas S."/>
            <person name="Hughes K."/>
            <person name="Justo A."/>
            <person name="Karasinski D."/>
            <person name="Kautmanova I."/>
            <person name="Kiss B."/>
            <person name="Kocsube S."/>
            <person name="Kotiranta H."/>
            <person name="LaButti K.M."/>
            <person name="Lechner B.E."/>
            <person name="Liimatainen K."/>
            <person name="Lipzen A."/>
            <person name="Lukacs Z."/>
            <person name="Mihaltcheva S."/>
            <person name="Morgado L.N."/>
            <person name="Niskanen T."/>
            <person name="Noordeloos M.E."/>
            <person name="Ohm R.A."/>
            <person name="Ortiz-Santana B."/>
            <person name="Ovrebo C."/>
            <person name="Racz N."/>
            <person name="Riley R."/>
            <person name="Savchenko A."/>
            <person name="Shiryaev A."/>
            <person name="Soop K."/>
            <person name="Spirin V."/>
            <person name="Szebenyi C."/>
            <person name="Tomsovsky M."/>
            <person name="Tulloss R.E."/>
            <person name="Uehling J."/>
            <person name="Grigoriev I.V."/>
            <person name="Vagvolgyi C."/>
            <person name="Papp T."/>
            <person name="Martin F.M."/>
            <person name="Miettinen O."/>
            <person name="Hibbett D.S."/>
            <person name="Nagy L.G."/>
        </authorList>
    </citation>
    <scope>NUCLEOTIDE SEQUENCE [LARGE SCALE GENOMIC DNA]</scope>
    <source>
        <strain evidence="7 8">OMC1185</strain>
    </source>
</reference>
<evidence type="ECO:0000256" key="6">
    <source>
        <dbReference type="SAM" id="SignalP"/>
    </source>
</evidence>